<dbReference type="AlphaFoldDB" id="A0A831ZRC0"/>
<reference evidence="1" key="1">
    <citation type="journal article" date="2020" name="mSystems">
        <title>Genome- and Community-Level Interaction Insights into Carbon Utilization and Element Cycling Functions of Hydrothermarchaeota in Hydrothermal Sediment.</title>
        <authorList>
            <person name="Zhou Z."/>
            <person name="Liu Y."/>
            <person name="Xu W."/>
            <person name="Pan J."/>
            <person name="Luo Z.H."/>
            <person name="Li M."/>
        </authorList>
    </citation>
    <scope>NUCLEOTIDE SEQUENCE [LARGE SCALE GENOMIC DNA]</scope>
    <source>
        <strain evidence="1">SpSt-456</strain>
    </source>
</reference>
<sequence>MKAGIIFTGTGPILVLTSYESFQDPKFIEKLNAKGIKKFIARELPLESVKKKYGLQYNIVLGDLNQTDDLRVLDYNGHNVFYNFSFKEMGDPLYCEP</sequence>
<name>A0A831ZRC0_9BACT</name>
<proteinExistence type="predicted"/>
<organism evidence="1">
    <name type="scientific">Desulfacinum infernum</name>
    <dbReference type="NCBI Taxonomy" id="35837"/>
    <lineage>
        <taxon>Bacteria</taxon>
        <taxon>Pseudomonadati</taxon>
        <taxon>Thermodesulfobacteriota</taxon>
        <taxon>Syntrophobacteria</taxon>
        <taxon>Syntrophobacterales</taxon>
        <taxon>Syntrophobacteraceae</taxon>
        <taxon>Desulfacinum</taxon>
    </lineage>
</organism>
<comment type="caution">
    <text evidence="1">The sequence shown here is derived from an EMBL/GenBank/DDBJ whole genome shotgun (WGS) entry which is preliminary data.</text>
</comment>
<gene>
    <name evidence="1" type="ORF">ENS06_04965</name>
</gene>
<accession>A0A831ZRC0</accession>
<dbReference type="EMBL" id="DSTK01000013">
    <property type="protein sequence ID" value="HFK96659.1"/>
    <property type="molecule type" value="Genomic_DNA"/>
</dbReference>
<protein>
    <submittedName>
        <fullName evidence="1">Uncharacterized protein</fullName>
    </submittedName>
</protein>
<evidence type="ECO:0000313" key="1">
    <source>
        <dbReference type="EMBL" id="HFK96659.1"/>
    </source>
</evidence>